<accession>A0A517ZDF2</accession>
<evidence type="ECO:0000313" key="3">
    <source>
        <dbReference type="Proteomes" id="UP000320496"/>
    </source>
</evidence>
<feature type="region of interest" description="Disordered" evidence="1">
    <location>
        <begin position="67"/>
        <end position="108"/>
    </location>
</feature>
<dbReference type="KEGG" id="mri:Mal4_48500"/>
<reference evidence="2 3" key="1">
    <citation type="submission" date="2019-02" db="EMBL/GenBank/DDBJ databases">
        <title>Deep-cultivation of Planctomycetes and their phenomic and genomic characterization uncovers novel biology.</title>
        <authorList>
            <person name="Wiegand S."/>
            <person name="Jogler M."/>
            <person name="Boedeker C."/>
            <person name="Pinto D."/>
            <person name="Vollmers J."/>
            <person name="Rivas-Marin E."/>
            <person name="Kohn T."/>
            <person name="Peeters S.H."/>
            <person name="Heuer A."/>
            <person name="Rast P."/>
            <person name="Oberbeckmann S."/>
            <person name="Bunk B."/>
            <person name="Jeske O."/>
            <person name="Meyerdierks A."/>
            <person name="Storesund J.E."/>
            <person name="Kallscheuer N."/>
            <person name="Luecker S."/>
            <person name="Lage O.M."/>
            <person name="Pohl T."/>
            <person name="Merkel B.J."/>
            <person name="Hornburger P."/>
            <person name="Mueller R.-W."/>
            <person name="Bruemmer F."/>
            <person name="Labrenz M."/>
            <person name="Spormann A.M."/>
            <person name="Op den Camp H."/>
            <person name="Overmann J."/>
            <person name="Amann R."/>
            <person name="Jetten M.S.M."/>
            <person name="Mascher T."/>
            <person name="Medema M.H."/>
            <person name="Devos D.P."/>
            <person name="Kaster A.-K."/>
            <person name="Ovreas L."/>
            <person name="Rohde M."/>
            <person name="Galperin M.Y."/>
            <person name="Jogler C."/>
        </authorList>
    </citation>
    <scope>NUCLEOTIDE SEQUENCE [LARGE SCALE GENOMIC DNA]</scope>
    <source>
        <strain evidence="2 3">Mal4</strain>
    </source>
</reference>
<dbReference type="AlphaFoldDB" id="A0A517ZDF2"/>
<proteinExistence type="predicted"/>
<name>A0A517ZDF2_9PLAN</name>
<organism evidence="2 3">
    <name type="scientific">Maioricimonas rarisocia</name>
    <dbReference type="NCBI Taxonomy" id="2528026"/>
    <lineage>
        <taxon>Bacteria</taxon>
        <taxon>Pseudomonadati</taxon>
        <taxon>Planctomycetota</taxon>
        <taxon>Planctomycetia</taxon>
        <taxon>Planctomycetales</taxon>
        <taxon>Planctomycetaceae</taxon>
        <taxon>Maioricimonas</taxon>
    </lineage>
</organism>
<protein>
    <submittedName>
        <fullName evidence="2">Uncharacterized protein</fullName>
    </submittedName>
</protein>
<evidence type="ECO:0000313" key="2">
    <source>
        <dbReference type="EMBL" id="QDU40492.1"/>
    </source>
</evidence>
<keyword evidence="3" id="KW-1185">Reference proteome</keyword>
<dbReference type="RefSeq" id="WP_145371779.1">
    <property type="nucleotide sequence ID" value="NZ_CP036275.1"/>
</dbReference>
<sequence length="205" mass="23392">MSRDDHVPPAFYSEYSGRPFERCLDCDTELASVNHIVQKFIVGDEAVFEMAVCMSCVDTLRQEFSQESRQAVERSVREAMQERREREAATPPPDDLPGDAESIETPGSAHRGVGNIQECLICAVPRMECHRYHIASMFIVYDWLPAETNEAQIALPMMVCDRCNSRISEQISQQTRDAWDRYVEEHFDGPPGAHIDRPSEHPVMF</sequence>
<evidence type="ECO:0000256" key="1">
    <source>
        <dbReference type="SAM" id="MobiDB-lite"/>
    </source>
</evidence>
<gene>
    <name evidence="2" type="ORF">Mal4_48500</name>
</gene>
<dbReference type="OrthoDB" id="275908at2"/>
<feature type="compositionally biased region" description="Basic and acidic residues" evidence="1">
    <location>
        <begin position="67"/>
        <end position="88"/>
    </location>
</feature>
<dbReference type="Proteomes" id="UP000320496">
    <property type="component" value="Chromosome"/>
</dbReference>
<dbReference type="EMBL" id="CP036275">
    <property type="protein sequence ID" value="QDU40492.1"/>
    <property type="molecule type" value="Genomic_DNA"/>
</dbReference>